<reference evidence="2" key="1">
    <citation type="submission" date="2020-11" db="EMBL/GenBank/DDBJ databases">
        <authorList>
            <person name="Tran Van P."/>
        </authorList>
    </citation>
    <scope>NUCLEOTIDE SEQUENCE</scope>
</reference>
<evidence type="ECO:0000256" key="1">
    <source>
        <dbReference type="SAM" id="MobiDB-lite"/>
    </source>
</evidence>
<sequence>MRMRLECCAFLTKKLKEDKKFLDHAFFTSSIRFYLDGTVKRENVRFWGKRPPNARAYHKHALKEDLSKGVIVWCAMSRKFIIRPFFIRAGKNDAQYVRMLNNYFLKALPEEVKKGKVWFQQDSVPNKQVAPFVLKWLESHFPRRIISKGLWPPGSSDLNPADSFLGGFINENVYQSNPKTITDLKNAIIKEFEVAREKDVPKYFFDNAKANWKHCQEHGGTLLPTSKAYTPKGWSEPCGARRCMTCPVMKKTFSRMLRGEKKTWKHTIVAVGGANCKTDHVVYSITCQMCEEQYIGCTTQPLHVRIRAHRSTIQGKQGHLKPLYTHMQRCVPDEPGASDDQRRETELKRWRMIRVDILHAPQEKSRENLEALEKDYIQRYNPAINVKNKPKEQRKRGLRDADVESDEGSEPEAKKKKDEDARDASNTQLADLAPVVDSREEDPQILQLPLTANSCARGSTAEGATCKASEPNLAQQKPSQKKEQNKEPAVRKRSITKTIPMKNLDNKGYEASTSGKKDNRPTAVASLTPSCWTRTTMTSTQQRDVITVSQWDPAQPSPSQELQQNACPDGVMPKTTDTTKENPIMQRPTSPVKDSNIFSGLSVAGLSHAPATKRASTMSDGVTPIPRFSLPAKRPCPSLSKTRGTTFASVGTCSDLDRPEKFIIVEQSIIVVLAKRSLSVLQHGAEAVSPEL</sequence>
<organism evidence="2">
    <name type="scientific">Darwinula stevensoni</name>
    <dbReference type="NCBI Taxonomy" id="69355"/>
    <lineage>
        <taxon>Eukaryota</taxon>
        <taxon>Metazoa</taxon>
        <taxon>Ecdysozoa</taxon>
        <taxon>Arthropoda</taxon>
        <taxon>Crustacea</taxon>
        <taxon>Oligostraca</taxon>
        <taxon>Ostracoda</taxon>
        <taxon>Podocopa</taxon>
        <taxon>Podocopida</taxon>
        <taxon>Darwinulocopina</taxon>
        <taxon>Darwinuloidea</taxon>
        <taxon>Darwinulidae</taxon>
        <taxon>Darwinula</taxon>
    </lineage>
</organism>
<feature type="region of interest" description="Disordered" evidence="1">
    <location>
        <begin position="463"/>
        <end position="524"/>
    </location>
</feature>
<dbReference type="PANTHER" id="PTHR47326:SF1">
    <property type="entry name" value="HTH PSQ-TYPE DOMAIN-CONTAINING PROTEIN"/>
    <property type="match status" value="1"/>
</dbReference>
<gene>
    <name evidence="2" type="ORF">DSTB1V02_LOCUS9717</name>
</gene>
<dbReference type="EMBL" id="LR902080">
    <property type="protein sequence ID" value="CAD7249931.1"/>
    <property type="molecule type" value="Genomic_DNA"/>
</dbReference>
<proteinExistence type="predicted"/>
<dbReference type="Proteomes" id="UP000677054">
    <property type="component" value="Unassembled WGS sequence"/>
</dbReference>
<dbReference type="InterPro" id="IPR035901">
    <property type="entry name" value="GIY-YIG_endonuc_sf"/>
</dbReference>
<dbReference type="AlphaFoldDB" id="A0A7R9A9E6"/>
<keyword evidence="3" id="KW-1185">Reference proteome</keyword>
<feature type="compositionally biased region" description="Polar residues" evidence="1">
    <location>
        <begin position="587"/>
        <end position="596"/>
    </location>
</feature>
<feature type="compositionally biased region" description="Basic and acidic residues" evidence="1">
    <location>
        <begin position="480"/>
        <end position="490"/>
    </location>
</feature>
<dbReference type="OrthoDB" id="6373321at2759"/>
<evidence type="ECO:0000313" key="2">
    <source>
        <dbReference type="EMBL" id="CAD7249931.1"/>
    </source>
</evidence>
<dbReference type="EMBL" id="CAJPEV010002563">
    <property type="protein sequence ID" value="CAG0897327.1"/>
    <property type="molecule type" value="Genomic_DNA"/>
</dbReference>
<accession>A0A7R9A9E6</accession>
<dbReference type="Gene3D" id="3.40.1440.10">
    <property type="entry name" value="GIY-YIG endonuclease"/>
    <property type="match status" value="1"/>
</dbReference>
<evidence type="ECO:0000313" key="3">
    <source>
        <dbReference type="Proteomes" id="UP000677054"/>
    </source>
</evidence>
<dbReference type="PANTHER" id="PTHR47326">
    <property type="entry name" value="TRANSPOSABLE ELEMENT TC3 TRANSPOSASE-LIKE PROTEIN"/>
    <property type="match status" value="1"/>
</dbReference>
<feature type="region of interest" description="Disordered" evidence="1">
    <location>
        <begin position="575"/>
        <end position="596"/>
    </location>
</feature>
<protein>
    <submittedName>
        <fullName evidence="2">Uncharacterized protein</fullName>
    </submittedName>
</protein>
<dbReference type="InterPro" id="IPR036397">
    <property type="entry name" value="RNaseH_sf"/>
</dbReference>
<dbReference type="GO" id="GO:0003676">
    <property type="term" value="F:nucleic acid binding"/>
    <property type="evidence" value="ECO:0007669"/>
    <property type="project" value="InterPro"/>
</dbReference>
<feature type="region of interest" description="Disordered" evidence="1">
    <location>
        <begin position="383"/>
        <end position="442"/>
    </location>
</feature>
<name>A0A7R9A9E6_9CRUS</name>
<dbReference type="Gene3D" id="3.30.420.10">
    <property type="entry name" value="Ribonuclease H-like superfamily/Ribonuclease H"/>
    <property type="match status" value="1"/>
</dbReference>
<feature type="compositionally biased region" description="Basic and acidic residues" evidence="1">
    <location>
        <begin position="411"/>
        <end position="423"/>
    </location>
</feature>